<proteinExistence type="inferred from homology"/>
<dbReference type="AlphaFoldDB" id="A0A4Q0A112"/>
<dbReference type="Pfam" id="PF01231">
    <property type="entry name" value="IDO"/>
    <property type="match status" value="1"/>
</dbReference>
<dbReference type="GO" id="GO:0005737">
    <property type="term" value="C:cytoplasm"/>
    <property type="evidence" value="ECO:0007669"/>
    <property type="project" value="TreeGrafter"/>
</dbReference>
<dbReference type="PANTHER" id="PTHR28657:SF5">
    <property type="entry name" value="INDOLEAMINE 2,3-DIOXYGENASE"/>
    <property type="match status" value="1"/>
</dbReference>
<keyword evidence="6" id="KW-1185">Reference proteome</keyword>
<organism evidence="5 6">
    <name type="scientific">Dimargaris cristalligena</name>
    <dbReference type="NCBI Taxonomy" id="215637"/>
    <lineage>
        <taxon>Eukaryota</taxon>
        <taxon>Fungi</taxon>
        <taxon>Fungi incertae sedis</taxon>
        <taxon>Zoopagomycota</taxon>
        <taxon>Kickxellomycotina</taxon>
        <taxon>Dimargaritomycetes</taxon>
        <taxon>Dimargaritales</taxon>
        <taxon>Dimargaritaceae</taxon>
        <taxon>Dimargaris</taxon>
    </lineage>
</organism>
<dbReference type="PANTHER" id="PTHR28657">
    <property type="entry name" value="INDOLEAMINE 2,3-DIOXYGENASE"/>
    <property type="match status" value="1"/>
</dbReference>
<comment type="similarity">
    <text evidence="1">Belongs to the indoleamine 2,3-dioxygenase family.</text>
</comment>
<keyword evidence="2 4" id="KW-0479">Metal-binding</keyword>
<dbReference type="Gene3D" id="1.20.58.480">
    <property type="match status" value="1"/>
</dbReference>
<dbReference type="InterPro" id="IPR037217">
    <property type="entry name" value="Trp/Indoleamine_2_3_dOase-like"/>
</dbReference>
<reference evidence="6" key="1">
    <citation type="journal article" date="2018" name="Nat. Microbiol.">
        <title>Leveraging single-cell genomics to expand the fungal tree of life.</title>
        <authorList>
            <person name="Ahrendt S.R."/>
            <person name="Quandt C.A."/>
            <person name="Ciobanu D."/>
            <person name="Clum A."/>
            <person name="Salamov A."/>
            <person name="Andreopoulos B."/>
            <person name="Cheng J.F."/>
            <person name="Woyke T."/>
            <person name="Pelin A."/>
            <person name="Henrissat B."/>
            <person name="Reynolds N.K."/>
            <person name="Benny G.L."/>
            <person name="Smith M.E."/>
            <person name="James T.Y."/>
            <person name="Grigoriev I.V."/>
        </authorList>
    </citation>
    <scope>NUCLEOTIDE SEQUENCE [LARGE SCALE GENOMIC DNA]</scope>
    <source>
        <strain evidence="6">RSA 468</strain>
    </source>
</reference>
<dbReference type="Proteomes" id="UP000268162">
    <property type="component" value="Unassembled WGS sequence"/>
</dbReference>
<accession>A0A4Q0A112</accession>
<evidence type="ECO:0000256" key="2">
    <source>
        <dbReference type="ARBA" id="ARBA00022723"/>
    </source>
</evidence>
<dbReference type="EMBL" id="ML002247">
    <property type="protein sequence ID" value="RKP39745.1"/>
    <property type="molecule type" value="Genomic_DNA"/>
</dbReference>
<feature type="non-terminal residue" evidence="5">
    <location>
        <position position="346"/>
    </location>
</feature>
<dbReference type="GO" id="GO:0020037">
    <property type="term" value="F:heme binding"/>
    <property type="evidence" value="ECO:0007669"/>
    <property type="project" value="InterPro"/>
</dbReference>
<keyword evidence="5" id="KW-0223">Dioxygenase</keyword>
<keyword evidence="3 4" id="KW-0408">Iron</keyword>
<dbReference type="GO" id="GO:0033754">
    <property type="term" value="F:indoleamine 2,3-dioxygenase activity"/>
    <property type="evidence" value="ECO:0007669"/>
    <property type="project" value="TreeGrafter"/>
</dbReference>
<protein>
    <submittedName>
        <fullName evidence="5">Indoleamine 2,3-dioxygenase</fullName>
    </submittedName>
</protein>
<dbReference type="GO" id="GO:0019441">
    <property type="term" value="P:L-tryptophan catabolic process to kynurenine"/>
    <property type="evidence" value="ECO:0007669"/>
    <property type="project" value="InterPro"/>
</dbReference>
<gene>
    <name evidence="5" type="ORF">BJ085DRAFT_6116</name>
</gene>
<feature type="binding site" description="proximal binding residue" evidence="4">
    <location>
        <position position="331"/>
    </location>
    <ligand>
        <name>heme b</name>
        <dbReference type="ChEBI" id="CHEBI:60344"/>
    </ligand>
    <ligandPart>
        <name>Fe</name>
        <dbReference type="ChEBI" id="CHEBI:18248"/>
    </ligandPart>
</feature>
<evidence type="ECO:0000256" key="3">
    <source>
        <dbReference type="ARBA" id="ARBA00023004"/>
    </source>
</evidence>
<sequence>LTKDRLTTLPKQRRAFTIIAFIAHSYVWCDPQNVRSWLPAGLSVPWVQLADLLELKPVVCCASVVSWNWRKIDQDGPLDLSNLAILQTFAGSLDEAWFYLITAGVEARAVDMLRCIPSTLQAIEDRNHAQLRADLQIYLDVISDLTPILRRMYEHCDPYVFYWKIHPYLAGWSNQAKAGLPHGLLYRGVDDTDLDVNNPRDAEALLARHRQYAGGSAAQSTVIQVFDILLGIQHYPTGLPKAERSEAQRTDRSLKTGNYLLAMRQYMPGPHRRFLEDFDQICHLREYVQSLVPSPSSATEHLSEEEVSLRTDIYQLYNACVERIGHFRDAHIQMVTRYIISPARRG</sequence>
<name>A0A4Q0A112_9FUNG</name>
<feature type="non-terminal residue" evidence="5">
    <location>
        <position position="1"/>
    </location>
</feature>
<dbReference type="GO" id="GO:0034354">
    <property type="term" value="P:'de novo' NAD+ biosynthetic process from L-tryptophan"/>
    <property type="evidence" value="ECO:0007669"/>
    <property type="project" value="TreeGrafter"/>
</dbReference>
<keyword evidence="5" id="KW-0560">Oxidoreductase</keyword>
<evidence type="ECO:0000256" key="1">
    <source>
        <dbReference type="ARBA" id="ARBA00007119"/>
    </source>
</evidence>
<keyword evidence="4" id="KW-0349">Heme</keyword>
<dbReference type="SUPFAM" id="SSF140959">
    <property type="entry name" value="Indolic compounds 2,3-dioxygenase-like"/>
    <property type="match status" value="1"/>
</dbReference>
<evidence type="ECO:0000313" key="5">
    <source>
        <dbReference type="EMBL" id="RKP39745.1"/>
    </source>
</evidence>
<evidence type="ECO:0000256" key="4">
    <source>
        <dbReference type="PIRSR" id="PIRSR600898-1"/>
    </source>
</evidence>
<dbReference type="InterPro" id="IPR000898">
    <property type="entry name" value="Indolamine_dOase"/>
</dbReference>
<dbReference type="GO" id="GO:0046872">
    <property type="term" value="F:metal ion binding"/>
    <property type="evidence" value="ECO:0007669"/>
    <property type="project" value="UniProtKB-KW"/>
</dbReference>
<dbReference type="STRING" id="215637.A0A4Q0A112"/>
<evidence type="ECO:0000313" key="6">
    <source>
        <dbReference type="Proteomes" id="UP000268162"/>
    </source>
</evidence>